<dbReference type="RefSeq" id="WP_205459917.1">
    <property type="nucleotide sequence ID" value="NZ_JAFHKK010000034.1"/>
</dbReference>
<evidence type="ECO:0000256" key="3">
    <source>
        <dbReference type="ARBA" id="ARBA00023002"/>
    </source>
</evidence>
<protein>
    <submittedName>
        <fullName evidence="6">Molybdopterin-dependent oxidoreductase</fullName>
    </submittedName>
</protein>
<dbReference type="PROSITE" id="PS51318">
    <property type="entry name" value="TAT"/>
    <property type="match status" value="1"/>
</dbReference>
<keyword evidence="4" id="KW-0732">Signal</keyword>
<dbReference type="InterPro" id="IPR019546">
    <property type="entry name" value="TAT_signal_bac_arc"/>
</dbReference>
<name>A0ABS2WV17_9BACT</name>
<evidence type="ECO:0000259" key="5">
    <source>
        <dbReference type="Pfam" id="PF18364"/>
    </source>
</evidence>
<feature type="non-terminal residue" evidence="6">
    <location>
        <position position="119"/>
    </location>
</feature>
<evidence type="ECO:0000256" key="4">
    <source>
        <dbReference type="SAM" id="SignalP"/>
    </source>
</evidence>
<evidence type="ECO:0000313" key="6">
    <source>
        <dbReference type="EMBL" id="MBN2965355.1"/>
    </source>
</evidence>
<accession>A0ABS2WV17</accession>
<gene>
    <name evidence="6" type="ORF">JWV37_11235</name>
</gene>
<reference evidence="6" key="1">
    <citation type="submission" date="2021-02" db="EMBL/GenBank/DDBJ databases">
        <title>Sulfurospirillum tamanensis sp. nov.</title>
        <authorList>
            <person name="Frolova A."/>
            <person name="Merkel A."/>
            <person name="Slobodkin A."/>
        </authorList>
    </citation>
    <scope>NUCLEOTIDE SEQUENCE</scope>
    <source>
        <strain evidence="6">T05b</strain>
    </source>
</reference>
<feature type="chain" id="PRO_5046897111" evidence="4">
    <location>
        <begin position="27"/>
        <end position="119"/>
    </location>
</feature>
<evidence type="ECO:0000256" key="2">
    <source>
        <dbReference type="ARBA" id="ARBA00022505"/>
    </source>
</evidence>
<evidence type="ECO:0000256" key="1">
    <source>
        <dbReference type="ARBA" id="ARBA00001942"/>
    </source>
</evidence>
<keyword evidence="2" id="KW-0500">Molybdenum</keyword>
<dbReference type="EMBL" id="JAFHKK010000034">
    <property type="protein sequence ID" value="MBN2965355.1"/>
    <property type="molecule type" value="Genomic_DNA"/>
</dbReference>
<keyword evidence="3" id="KW-0560">Oxidoreductase</keyword>
<dbReference type="Proteomes" id="UP000703590">
    <property type="component" value="Unassembled WGS sequence"/>
</dbReference>
<dbReference type="InterPro" id="IPR006311">
    <property type="entry name" value="TAT_signal"/>
</dbReference>
<evidence type="ECO:0000313" key="7">
    <source>
        <dbReference type="Proteomes" id="UP000703590"/>
    </source>
</evidence>
<dbReference type="NCBIfam" id="TIGR01409">
    <property type="entry name" value="TAT_signal_seq"/>
    <property type="match status" value="1"/>
</dbReference>
<proteinExistence type="predicted"/>
<comment type="cofactor">
    <cofactor evidence="1">
        <name>Mo-bis(molybdopterin guanine dinucleotide)</name>
        <dbReference type="ChEBI" id="CHEBI:60539"/>
    </cofactor>
</comment>
<organism evidence="6 7">
    <name type="scientific">Sulfurospirillum tamanense</name>
    <dbReference type="NCBI Taxonomy" id="2813362"/>
    <lineage>
        <taxon>Bacteria</taxon>
        <taxon>Pseudomonadati</taxon>
        <taxon>Campylobacterota</taxon>
        <taxon>Epsilonproteobacteria</taxon>
        <taxon>Campylobacterales</taxon>
        <taxon>Sulfurospirillaceae</taxon>
        <taxon>Sulfurospirillum</taxon>
    </lineage>
</organism>
<keyword evidence="7" id="KW-1185">Reference proteome</keyword>
<dbReference type="InterPro" id="IPR041460">
    <property type="entry name" value="Molybdopterin_N"/>
</dbReference>
<dbReference type="PANTHER" id="PTHR43742">
    <property type="entry name" value="TRIMETHYLAMINE-N-OXIDE REDUCTASE"/>
    <property type="match status" value="1"/>
</dbReference>
<feature type="domain" description="Molybdopterin oxidoreductase N-terminal" evidence="5">
    <location>
        <begin position="38"/>
        <end position="76"/>
    </location>
</feature>
<dbReference type="PANTHER" id="PTHR43742:SF10">
    <property type="entry name" value="TRIMETHYLAMINE-N-OXIDE REDUCTASE 2"/>
    <property type="match status" value="1"/>
</dbReference>
<comment type="caution">
    <text evidence="6">The sequence shown here is derived from an EMBL/GenBank/DDBJ whole genome shotgun (WGS) entry which is preliminary data.</text>
</comment>
<dbReference type="Gene3D" id="3.90.55.10">
    <property type="entry name" value="Dimethylsulfoxide Reductase, domain 3"/>
    <property type="match status" value="1"/>
</dbReference>
<feature type="signal peptide" evidence="4">
    <location>
        <begin position="1"/>
        <end position="26"/>
    </location>
</feature>
<dbReference type="InterPro" id="IPR050612">
    <property type="entry name" value="Prok_Mopterin_Oxidored"/>
</dbReference>
<dbReference type="Pfam" id="PF18364">
    <property type="entry name" value="Molybdopterin_N"/>
    <property type="match status" value="1"/>
</dbReference>
<dbReference type="SUPFAM" id="SSF53706">
    <property type="entry name" value="Formate dehydrogenase/DMSO reductase, domains 1-3"/>
    <property type="match status" value="1"/>
</dbReference>
<reference evidence="6" key="2">
    <citation type="submission" date="2021-02" db="EMBL/GenBank/DDBJ databases">
        <authorList>
            <person name="Merkel A.Y."/>
        </authorList>
    </citation>
    <scope>NUCLEOTIDE SEQUENCE</scope>
    <source>
        <strain evidence="6">T05b</strain>
    </source>
</reference>
<sequence>MSLSRRGFIKTTLLGSAAAATTTASATELFSPVKKVPHASHFGAFYAHVQDGKIIDIVPHESDHNPGALTKALLDRNYSNTRIKYPYVRKSYLEGKKDHAKLRGNDTFVRVSWDEVAKL</sequence>